<feature type="transmembrane region" description="Helical" evidence="1">
    <location>
        <begin position="78"/>
        <end position="95"/>
    </location>
</feature>
<evidence type="ECO:0000313" key="4">
    <source>
        <dbReference type="Proteomes" id="UP000762703"/>
    </source>
</evidence>
<feature type="transmembrane region" description="Helical" evidence="1">
    <location>
        <begin position="43"/>
        <end position="66"/>
    </location>
</feature>
<keyword evidence="1" id="KW-1133">Transmembrane helix</keyword>
<dbReference type="PANTHER" id="PTHR23531">
    <property type="entry name" value="QUINOLENE RESISTANCE PROTEIN NORA"/>
    <property type="match status" value="1"/>
</dbReference>
<dbReference type="InterPro" id="IPR036259">
    <property type="entry name" value="MFS_trans_sf"/>
</dbReference>
<dbReference type="GO" id="GO:0022857">
    <property type="term" value="F:transmembrane transporter activity"/>
    <property type="evidence" value="ECO:0007669"/>
    <property type="project" value="InterPro"/>
</dbReference>
<feature type="transmembrane region" description="Helical" evidence="1">
    <location>
        <begin position="165"/>
        <end position="187"/>
    </location>
</feature>
<feature type="transmembrane region" description="Helical" evidence="1">
    <location>
        <begin position="107"/>
        <end position="128"/>
    </location>
</feature>
<organism evidence="3 4">
    <name type="scientific">Methanobrevibacter millerae</name>
    <dbReference type="NCBI Taxonomy" id="230361"/>
    <lineage>
        <taxon>Archaea</taxon>
        <taxon>Methanobacteriati</taxon>
        <taxon>Methanobacteriota</taxon>
        <taxon>Methanomada group</taxon>
        <taxon>Methanobacteria</taxon>
        <taxon>Methanobacteriales</taxon>
        <taxon>Methanobacteriaceae</taxon>
        <taxon>Methanobrevibacter</taxon>
    </lineage>
</organism>
<evidence type="ECO:0000259" key="2">
    <source>
        <dbReference type="PROSITE" id="PS50850"/>
    </source>
</evidence>
<feature type="transmembrane region" description="Helical" evidence="1">
    <location>
        <begin position="365"/>
        <end position="384"/>
    </location>
</feature>
<dbReference type="SUPFAM" id="SSF103473">
    <property type="entry name" value="MFS general substrate transporter"/>
    <property type="match status" value="1"/>
</dbReference>
<dbReference type="InterPro" id="IPR011701">
    <property type="entry name" value="MFS"/>
</dbReference>
<feature type="transmembrane region" description="Helical" evidence="1">
    <location>
        <begin position="208"/>
        <end position="229"/>
    </location>
</feature>
<dbReference type="CDD" id="cd17489">
    <property type="entry name" value="MFS_YfcJ_like"/>
    <property type="match status" value="1"/>
</dbReference>
<dbReference type="InterPro" id="IPR020846">
    <property type="entry name" value="MFS_dom"/>
</dbReference>
<proteinExistence type="predicted"/>
<dbReference type="InterPro" id="IPR052714">
    <property type="entry name" value="MFS_Exporter"/>
</dbReference>
<feature type="domain" description="Major facilitator superfamily (MFS) profile" evidence="2">
    <location>
        <begin position="12"/>
        <end position="388"/>
    </location>
</feature>
<keyword evidence="1" id="KW-0472">Membrane</keyword>
<keyword evidence="1" id="KW-0812">Transmembrane</keyword>
<feature type="transmembrane region" description="Helical" evidence="1">
    <location>
        <begin position="271"/>
        <end position="291"/>
    </location>
</feature>
<dbReference type="PROSITE" id="PS50850">
    <property type="entry name" value="MFS"/>
    <property type="match status" value="1"/>
</dbReference>
<sequence length="388" mass="41817">MSNSNEKIFTSQFFLIFGALFFTSFVMYVLMSPITQYTTDMGASASVAGLASGIYVIGGLISLIYSGQALQKWGWRKTAYVFLGLHLVVCLLYFISNNIPMLLLVRFLHGIGMGAGGAAIITIATPILPAKRFGEAMGYFLTGTPLAVGIGPIVGNYLIENVSATSCFLVATVIAVLALVCIFFVNIKQPQTTDYDTKNQYSGIEKFIELKAIPISVVSALCSFGYVGIISFCGVYASELHLVDAFSLFFIIYSIILIIARPLGGKIQDKFGNWIVTIVPITLQAIGVFLIALYPSFVSVIICAVCTGVGFGTFYSIANAMVTKNAPEERHSYAIATYLLFTDIALGFGPAFLGLFATAGNYGNLFLVSAIITFLALPISIVVLKRME</sequence>
<feature type="transmembrane region" description="Helical" evidence="1">
    <location>
        <begin position="12"/>
        <end position="31"/>
    </location>
</feature>
<dbReference type="AlphaFoldDB" id="A0A8T3VBY8"/>
<name>A0A8T3VBY8_9EURY</name>
<reference evidence="3" key="1">
    <citation type="submission" date="2019-04" db="EMBL/GenBank/DDBJ databases">
        <title>Evolution of Biomass-Degrading Anaerobic Consortia Revealed by Metagenomics.</title>
        <authorList>
            <person name="Peng X."/>
        </authorList>
    </citation>
    <scope>NUCLEOTIDE SEQUENCE</scope>
    <source>
        <strain evidence="3">SIG12</strain>
    </source>
</reference>
<dbReference type="RefSeq" id="WP_303737297.1">
    <property type="nucleotide sequence ID" value="NZ_SUTE01000062.1"/>
</dbReference>
<feature type="transmembrane region" description="Helical" evidence="1">
    <location>
        <begin position="338"/>
        <end position="359"/>
    </location>
</feature>
<dbReference type="Gene3D" id="1.20.1250.20">
    <property type="entry name" value="MFS general substrate transporter like domains"/>
    <property type="match status" value="1"/>
</dbReference>
<evidence type="ECO:0000313" key="3">
    <source>
        <dbReference type="EMBL" id="MBE6505649.1"/>
    </source>
</evidence>
<dbReference type="PANTHER" id="PTHR23531:SF1">
    <property type="entry name" value="QUINOLENE RESISTANCE PROTEIN NORA"/>
    <property type="match status" value="1"/>
</dbReference>
<feature type="transmembrane region" description="Helical" evidence="1">
    <location>
        <begin position="297"/>
        <end position="317"/>
    </location>
</feature>
<evidence type="ECO:0000256" key="1">
    <source>
        <dbReference type="SAM" id="Phobius"/>
    </source>
</evidence>
<dbReference type="Proteomes" id="UP000762703">
    <property type="component" value="Unassembled WGS sequence"/>
</dbReference>
<feature type="transmembrane region" description="Helical" evidence="1">
    <location>
        <begin position="140"/>
        <end position="159"/>
    </location>
</feature>
<comment type="caution">
    <text evidence="3">The sequence shown here is derived from an EMBL/GenBank/DDBJ whole genome shotgun (WGS) entry which is preliminary data.</text>
</comment>
<accession>A0A8T3VBY8</accession>
<gene>
    <name evidence="3" type="ORF">E7Z73_07925</name>
</gene>
<dbReference type="Pfam" id="PF07690">
    <property type="entry name" value="MFS_1"/>
    <property type="match status" value="1"/>
</dbReference>
<feature type="transmembrane region" description="Helical" evidence="1">
    <location>
        <begin position="241"/>
        <end position="259"/>
    </location>
</feature>
<dbReference type="EMBL" id="SUTE01000062">
    <property type="protein sequence ID" value="MBE6505649.1"/>
    <property type="molecule type" value="Genomic_DNA"/>
</dbReference>
<protein>
    <submittedName>
        <fullName evidence="3">MFS transporter</fullName>
    </submittedName>
</protein>